<accession>A0A2P2NG34</accession>
<dbReference type="EMBL" id="GGEC01060886">
    <property type="protein sequence ID" value="MBX41370.1"/>
    <property type="molecule type" value="Transcribed_RNA"/>
</dbReference>
<protein>
    <submittedName>
        <fullName evidence="1">Uncharacterized protein</fullName>
    </submittedName>
</protein>
<organism evidence="1">
    <name type="scientific">Rhizophora mucronata</name>
    <name type="common">Asiatic mangrove</name>
    <dbReference type="NCBI Taxonomy" id="61149"/>
    <lineage>
        <taxon>Eukaryota</taxon>
        <taxon>Viridiplantae</taxon>
        <taxon>Streptophyta</taxon>
        <taxon>Embryophyta</taxon>
        <taxon>Tracheophyta</taxon>
        <taxon>Spermatophyta</taxon>
        <taxon>Magnoliopsida</taxon>
        <taxon>eudicotyledons</taxon>
        <taxon>Gunneridae</taxon>
        <taxon>Pentapetalae</taxon>
        <taxon>rosids</taxon>
        <taxon>fabids</taxon>
        <taxon>Malpighiales</taxon>
        <taxon>Rhizophoraceae</taxon>
        <taxon>Rhizophora</taxon>
    </lineage>
</organism>
<dbReference type="AlphaFoldDB" id="A0A2P2NG34"/>
<name>A0A2P2NG34_RHIMU</name>
<proteinExistence type="predicted"/>
<reference evidence="1" key="1">
    <citation type="submission" date="2018-02" db="EMBL/GenBank/DDBJ databases">
        <title>Rhizophora mucronata_Transcriptome.</title>
        <authorList>
            <person name="Meera S.P."/>
            <person name="Sreeshan A."/>
            <person name="Augustine A."/>
        </authorList>
    </citation>
    <scope>NUCLEOTIDE SEQUENCE</scope>
    <source>
        <tissue evidence="1">Leaf</tissue>
    </source>
</reference>
<evidence type="ECO:0000313" key="1">
    <source>
        <dbReference type="EMBL" id="MBX41370.1"/>
    </source>
</evidence>
<sequence>MMETLLFGFLVTTVNCMEVERKGMDVVFRS</sequence>